<sequence length="381" mass="42417">MVFGCPKNAPVQQFDFGMGPISCHAWNRDRTQVAVSFAGSVVYIFGWSNGIWQKLHELTEHDLRVTGIDWGPQTNRIVTCAQDKNAFVWTFDGKSWKPIVVVVRLQRAATCVKWSPLENKIAIGSGSKLVSICFYEKENDWWVSRQIKKPIRSTVSSIDWHPNNILLAVGSYDFRARVYSAYVKETDGSKHSSCAWATKAVPFGTILADYSSHCGWIHCIRFSPSGNRLCWVGHDSSVHVVDSATDMNSIASLKTPFLPYMSLLWVSENSIVVGGFDCCPQLVSFKSPKELYIVCKLDVPSESKGDGQTAMSMFRGLDSRATSDLNVQLKTLHQNSISEIAEHSRERDEVTVFSTASLDGSVILWPLKKLKNSIPNAANGN</sequence>
<evidence type="ECO:0000313" key="12">
    <source>
        <dbReference type="WBParaSite" id="TMUE_3000011459.1"/>
    </source>
</evidence>
<dbReference type="Gene3D" id="2.130.10.10">
    <property type="entry name" value="YVTN repeat-like/Quinoprotein amine dehydrogenase"/>
    <property type="match status" value="1"/>
</dbReference>
<comment type="subcellular location">
    <subcellularLocation>
        <location evidence="1">Cytoplasm</location>
        <location evidence="1">Cytoskeleton</location>
    </subcellularLocation>
</comment>
<evidence type="ECO:0000256" key="2">
    <source>
        <dbReference type="ARBA" id="ARBA00006260"/>
    </source>
</evidence>
<proteinExistence type="inferred from homology"/>
<comment type="similarity">
    <text evidence="2 8">Belongs to the WD repeat ARPC1 family.</text>
</comment>
<dbReference type="GO" id="GO:0051015">
    <property type="term" value="F:actin filament binding"/>
    <property type="evidence" value="ECO:0007669"/>
    <property type="project" value="TreeGrafter"/>
</dbReference>
<dbReference type="PANTHER" id="PTHR10709">
    <property type="entry name" value="ACTIN-RELATED PROTEIN 2/3 COMPLEX SUBUNIT 1"/>
    <property type="match status" value="1"/>
</dbReference>
<accession>A0A5S6QWI2</accession>
<dbReference type="SMART" id="SM00320">
    <property type="entry name" value="WD40"/>
    <property type="match status" value="5"/>
</dbReference>
<dbReference type="AlphaFoldDB" id="A0A5S6QWI2"/>
<evidence type="ECO:0000256" key="6">
    <source>
        <dbReference type="ARBA" id="ARBA00023203"/>
    </source>
</evidence>
<dbReference type="Pfam" id="PF00400">
    <property type="entry name" value="WD40"/>
    <property type="match status" value="3"/>
</dbReference>
<organism evidence="10 12">
    <name type="scientific">Trichuris muris</name>
    <name type="common">Mouse whipworm</name>
    <dbReference type="NCBI Taxonomy" id="70415"/>
    <lineage>
        <taxon>Eukaryota</taxon>
        <taxon>Metazoa</taxon>
        <taxon>Ecdysozoa</taxon>
        <taxon>Nematoda</taxon>
        <taxon>Enoplea</taxon>
        <taxon>Dorylaimia</taxon>
        <taxon>Trichinellida</taxon>
        <taxon>Trichuridae</taxon>
        <taxon>Trichuris</taxon>
    </lineage>
</organism>
<reference evidence="11 12" key="3">
    <citation type="submission" date="2019-12" db="UniProtKB">
        <authorList>
            <consortium name="WormBaseParasite"/>
        </authorList>
    </citation>
    <scope>IDENTIFICATION</scope>
</reference>
<evidence type="ECO:0000256" key="3">
    <source>
        <dbReference type="ARBA" id="ARBA00022490"/>
    </source>
</evidence>
<keyword evidence="3 8" id="KW-0963">Cytoplasm</keyword>
<comment type="function">
    <text evidence="8">Functions as component of the Arp2/3 complex which is involved in regulation of actin polymerization and together with an activating nucleation-promoting factor (NPF) mediates the formation of branched actin networks.</text>
</comment>
<dbReference type="InterPro" id="IPR001680">
    <property type="entry name" value="WD40_rpt"/>
</dbReference>
<evidence type="ECO:0000313" key="10">
    <source>
        <dbReference type="Proteomes" id="UP000046395"/>
    </source>
</evidence>
<dbReference type="WBParaSite" id="TMUE_3000011459.1">
    <property type="protein sequence ID" value="TMUE_3000011459.1"/>
    <property type="gene ID" value="WBGene00301327"/>
</dbReference>
<keyword evidence="10" id="KW-1185">Reference proteome</keyword>
<dbReference type="PROSITE" id="PS50082">
    <property type="entry name" value="WD_REPEATS_2"/>
    <property type="match status" value="1"/>
</dbReference>
<reference evidence="10" key="2">
    <citation type="submission" date="2014-03" db="EMBL/GenBank/DDBJ databases">
        <title>The whipworm genome and dual-species transcriptomics of an intimate host-pathogen interaction.</title>
        <authorList>
            <person name="Foth B.J."/>
            <person name="Tsai I.J."/>
            <person name="Reid A.J."/>
            <person name="Bancroft A.J."/>
            <person name="Nichol S."/>
            <person name="Tracey A."/>
            <person name="Holroyd N."/>
            <person name="Cotton J.A."/>
            <person name="Stanley E.J."/>
            <person name="Zarowiecki M."/>
            <person name="Liu J.Z."/>
            <person name="Huckvale T."/>
            <person name="Cooper P.J."/>
            <person name="Grencis R.K."/>
            <person name="Berriman M."/>
        </authorList>
    </citation>
    <scope>NUCLEOTIDE SEQUENCE [LARGE SCALE GENOMIC DNA]</scope>
    <source>
        <strain evidence="10">Edinburgh</strain>
    </source>
</reference>
<dbReference type="SUPFAM" id="SSF50978">
    <property type="entry name" value="WD40 repeat-like"/>
    <property type="match status" value="1"/>
</dbReference>
<feature type="repeat" description="WD" evidence="9">
    <location>
        <begin position="58"/>
        <end position="89"/>
    </location>
</feature>
<evidence type="ECO:0000256" key="7">
    <source>
        <dbReference type="ARBA" id="ARBA00023212"/>
    </source>
</evidence>
<evidence type="ECO:0000256" key="4">
    <source>
        <dbReference type="ARBA" id="ARBA00022574"/>
    </source>
</evidence>
<keyword evidence="6 8" id="KW-0009">Actin-binding</keyword>
<evidence type="ECO:0000313" key="11">
    <source>
        <dbReference type="WBParaSite" id="TMUE_0000000758.1"/>
    </source>
</evidence>
<dbReference type="GO" id="GO:0005885">
    <property type="term" value="C:Arp2/3 protein complex"/>
    <property type="evidence" value="ECO:0007669"/>
    <property type="project" value="UniProtKB-UniRule"/>
</dbReference>
<dbReference type="WBParaSite" id="TMUE_0000000758.1">
    <property type="protein sequence ID" value="TMUE_0000000758.1"/>
    <property type="gene ID" value="WBGene00296682"/>
</dbReference>
<dbReference type="PIRSF" id="PIRSF038093">
    <property type="entry name" value="ARP2/3_su1"/>
    <property type="match status" value="1"/>
</dbReference>
<dbReference type="PANTHER" id="PTHR10709:SF2">
    <property type="entry name" value="ACTIN-RELATED PROTEIN 2_3 COMPLEX SUBUNIT"/>
    <property type="match status" value="1"/>
</dbReference>
<name>A0A5S6QWI2_TRIMR</name>
<evidence type="ECO:0000256" key="5">
    <source>
        <dbReference type="ARBA" id="ARBA00022737"/>
    </source>
</evidence>
<evidence type="ECO:0000256" key="8">
    <source>
        <dbReference type="PIRNR" id="PIRNR038093"/>
    </source>
</evidence>
<dbReference type="InterPro" id="IPR015943">
    <property type="entry name" value="WD40/YVTN_repeat-like_dom_sf"/>
</dbReference>
<keyword evidence="4 9" id="KW-0853">WD repeat</keyword>
<dbReference type="InterPro" id="IPR036322">
    <property type="entry name" value="WD40_repeat_dom_sf"/>
</dbReference>
<dbReference type="WBParaSite" id="TMUE_0000000758.2">
    <property type="protein sequence ID" value="TMUE_0000000758.2"/>
    <property type="gene ID" value="WBGene00296682"/>
</dbReference>
<keyword evidence="7 8" id="KW-0206">Cytoskeleton</keyword>
<dbReference type="Proteomes" id="UP000046395">
    <property type="component" value="Unassembled WGS sequence"/>
</dbReference>
<protein>
    <recommendedName>
        <fullName evidence="8">Actin-related protein 2/3 complex subunit</fullName>
    </recommendedName>
</protein>
<dbReference type="STRING" id="70415.A0A5S6QWI2"/>
<evidence type="ECO:0000256" key="9">
    <source>
        <dbReference type="PROSITE-ProRule" id="PRU00221"/>
    </source>
</evidence>
<dbReference type="InterPro" id="IPR017383">
    <property type="entry name" value="ARPC1"/>
</dbReference>
<evidence type="ECO:0000256" key="1">
    <source>
        <dbReference type="ARBA" id="ARBA00004245"/>
    </source>
</evidence>
<keyword evidence="5" id="KW-0677">Repeat</keyword>
<reference evidence="10" key="1">
    <citation type="submission" date="2013-11" db="EMBL/GenBank/DDBJ databases">
        <authorList>
            <person name="Aslett M."/>
        </authorList>
    </citation>
    <scope>NUCLEOTIDE SEQUENCE [LARGE SCALE GENOMIC DNA]</scope>
    <source>
        <strain evidence="10">Edinburgh</strain>
    </source>
</reference>
<dbReference type="GO" id="GO:0034314">
    <property type="term" value="P:Arp2/3 complex-mediated actin nucleation"/>
    <property type="evidence" value="ECO:0007669"/>
    <property type="project" value="UniProtKB-UniRule"/>
</dbReference>